<keyword evidence="5" id="KW-1003">Cell membrane</keyword>
<reference evidence="17 18" key="1">
    <citation type="submission" date="2013-01" db="EMBL/GenBank/DDBJ databases">
        <authorList>
            <person name="Harkins D.M."/>
            <person name="Durkin A.S."/>
            <person name="Brinkac L.M."/>
            <person name="Haft D.H."/>
            <person name="Selengut J.D."/>
            <person name="Sanka R."/>
            <person name="DePew J."/>
            <person name="Purushe J."/>
            <person name="Whelen A.C."/>
            <person name="Vinetz J.M."/>
            <person name="Sutton G.G."/>
            <person name="Nierman W.C."/>
            <person name="Fouts D.E."/>
        </authorList>
    </citation>
    <scope>NUCLEOTIDE SEQUENCE [LARGE SCALE GENOMIC DNA]</scope>
    <source>
        <strain evidence="17 18">2007001578</strain>
    </source>
</reference>
<dbReference type="InterPro" id="IPR047040">
    <property type="entry name" value="FlhF__GTPase_dom"/>
</dbReference>
<evidence type="ECO:0000256" key="4">
    <source>
        <dbReference type="ARBA" id="ARBA00022448"/>
    </source>
</evidence>
<dbReference type="SMART" id="SM00382">
    <property type="entry name" value="AAA"/>
    <property type="match status" value="1"/>
</dbReference>
<keyword evidence="6" id="KW-0547">Nucleotide-binding</keyword>
<dbReference type="CDD" id="cd17873">
    <property type="entry name" value="FlhF"/>
    <property type="match status" value="1"/>
</dbReference>
<dbReference type="InterPro" id="IPR003593">
    <property type="entry name" value="AAA+_ATPase"/>
</dbReference>
<evidence type="ECO:0000256" key="10">
    <source>
        <dbReference type="ARBA" id="ARBA00023136"/>
    </source>
</evidence>
<keyword evidence="18" id="KW-1185">Reference proteome</keyword>
<dbReference type="PANTHER" id="PTHR43134">
    <property type="entry name" value="SIGNAL RECOGNITION PARTICLE RECEPTOR SUBUNIT ALPHA"/>
    <property type="match status" value="1"/>
</dbReference>
<feature type="domain" description="AAA+ ATPase" evidence="15">
    <location>
        <begin position="215"/>
        <end position="358"/>
    </location>
</feature>
<keyword evidence="9" id="KW-0342">GTP-binding</keyword>
<proteinExistence type="inferred from homology"/>
<feature type="coiled-coil region" evidence="14">
    <location>
        <begin position="56"/>
        <end position="118"/>
    </location>
</feature>
<organism evidence="17 18">
    <name type="scientific">Leptospira noguchii str. 2007001578</name>
    <dbReference type="NCBI Taxonomy" id="1049974"/>
    <lineage>
        <taxon>Bacteria</taxon>
        <taxon>Pseudomonadati</taxon>
        <taxon>Spirochaetota</taxon>
        <taxon>Spirochaetia</taxon>
        <taxon>Leptospirales</taxon>
        <taxon>Leptospiraceae</taxon>
        <taxon>Leptospira</taxon>
    </lineage>
</organism>
<comment type="caution">
    <text evidence="17">The sequence shown here is derived from an EMBL/GenBank/DDBJ whole genome shotgun (WGS) entry which is preliminary data.</text>
</comment>
<evidence type="ECO:0000256" key="8">
    <source>
        <dbReference type="ARBA" id="ARBA00022927"/>
    </source>
</evidence>
<dbReference type="InterPro" id="IPR020006">
    <property type="entry name" value="FlhF"/>
</dbReference>
<dbReference type="NCBIfam" id="NF009367">
    <property type="entry name" value="PRK12724.1"/>
    <property type="match status" value="1"/>
</dbReference>
<keyword evidence="17" id="KW-0966">Cell projection</keyword>
<dbReference type="InterPro" id="IPR027417">
    <property type="entry name" value="P-loop_NTPase"/>
</dbReference>
<gene>
    <name evidence="17" type="primary">flhF</name>
    <name evidence="17" type="ORF">LEP1GSC035_1631</name>
</gene>
<dbReference type="InterPro" id="IPR000897">
    <property type="entry name" value="SRP54_GTPase_dom"/>
</dbReference>
<comment type="function">
    <text evidence="12">Necessary for flagellar biosynthesis. May be involved in translocation of the flagellum.</text>
</comment>
<evidence type="ECO:0000313" key="17">
    <source>
        <dbReference type="EMBL" id="EMN02432.1"/>
    </source>
</evidence>
<dbReference type="Gene3D" id="1.20.120.1380">
    <property type="entry name" value="Flagellar FlhF biosynthesis protein, N domain"/>
    <property type="match status" value="1"/>
</dbReference>
<evidence type="ECO:0000256" key="11">
    <source>
        <dbReference type="ARBA" id="ARBA00023225"/>
    </source>
</evidence>
<dbReference type="SMART" id="SM00962">
    <property type="entry name" value="SRP54"/>
    <property type="match status" value="1"/>
</dbReference>
<evidence type="ECO:0000256" key="6">
    <source>
        <dbReference type="ARBA" id="ARBA00022741"/>
    </source>
</evidence>
<dbReference type="NCBIfam" id="TIGR03499">
    <property type="entry name" value="FlhF"/>
    <property type="match status" value="1"/>
</dbReference>
<dbReference type="Gene3D" id="3.40.50.300">
    <property type="entry name" value="P-loop containing nucleotide triphosphate hydrolases"/>
    <property type="match status" value="1"/>
</dbReference>
<keyword evidence="7" id="KW-1005">Bacterial flagellum biogenesis</keyword>
<keyword evidence="17" id="KW-0969">Cilium</keyword>
<sequence>MEFAKIRGKSYQDCLMEMKMKYGSEATVISQTVVTEGGVMGTGLLAKKMIEIQIGIPEKQASREKIERKLQDLKDLLKQKSYTSPERKKTLQTLKPLSKTLEEKEAIIEEEIEEIITEPERVGLSFEKELLDKNSFSRREISIVRKDSPLIRLGEKLVREGMSQSYVEEILSKVEERLSPLDQGRNHAVLERTIEILKERVSVDSDLFRGTGKNQRKVIFFVGPTGSGKTTSVAKLAAKYFLHKGKSVSLYTTDNYRIAAIEQLKRYADTMGMPFYPVKDIKKFKETLARDGSELILIDTAGYSHRNLEQLERMNTLLSCFGEKDSVENLLVLSSTSSYHHTSTVLKAYESLNYRRILLTKLDEADFLGGFLELADTYSKSFTYYSVGQEVPFDILSAEKNLMAECVVTPEKIAELRGEVFTVVGD</sequence>
<evidence type="ECO:0000256" key="2">
    <source>
        <dbReference type="ARBA" id="ARBA00008531"/>
    </source>
</evidence>
<name>A0ABP2TDP8_9LEPT</name>
<evidence type="ECO:0000256" key="14">
    <source>
        <dbReference type="SAM" id="Coils"/>
    </source>
</evidence>
<evidence type="ECO:0000256" key="3">
    <source>
        <dbReference type="ARBA" id="ARBA00014919"/>
    </source>
</evidence>
<evidence type="ECO:0000256" key="1">
    <source>
        <dbReference type="ARBA" id="ARBA00004413"/>
    </source>
</evidence>
<evidence type="ECO:0000256" key="5">
    <source>
        <dbReference type="ARBA" id="ARBA00022475"/>
    </source>
</evidence>
<evidence type="ECO:0000256" key="9">
    <source>
        <dbReference type="ARBA" id="ARBA00023134"/>
    </source>
</evidence>
<keyword evidence="17" id="KW-0282">Flagellum</keyword>
<keyword evidence="11" id="KW-1006">Bacterial flagellum protein export</keyword>
<comment type="similarity">
    <text evidence="2">Belongs to the GTP-binding SRP family.</text>
</comment>
<evidence type="ECO:0000256" key="12">
    <source>
        <dbReference type="ARBA" id="ARBA00025337"/>
    </source>
</evidence>
<dbReference type="RefSeq" id="WP_004427241.1">
    <property type="nucleotide sequence ID" value="NZ_AHMH02000016.1"/>
</dbReference>
<protein>
    <recommendedName>
        <fullName evidence="3 13">Flagellar biosynthesis protein FlhF</fullName>
    </recommendedName>
</protein>
<feature type="domain" description="SRP54-type proteins GTP-binding" evidence="16">
    <location>
        <begin position="216"/>
        <end position="409"/>
    </location>
</feature>
<evidence type="ECO:0000313" key="18">
    <source>
        <dbReference type="Proteomes" id="UP000012099"/>
    </source>
</evidence>
<evidence type="ECO:0000259" key="15">
    <source>
        <dbReference type="SMART" id="SM00382"/>
    </source>
</evidence>
<dbReference type="Proteomes" id="UP000012099">
    <property type="component" value="Unassembled WGS sequence"/>
</dbReference>
<evidence type="ECO:0000256" key="13">
    <source>
        <dbReference type="NCBIfam" id="TIGR03499"/>
    </source>
</evidence>
<keyword evidence="8" id="KW-0653">Protein transport</keyword>
<accession>A0ABP2TDP8</accession>
<evidence type="ECO:0000256" key="7">
    <source>
        <dbReference type="ARBA" id="ARBA00022795"/>
    </source>
</evidence>
<keyword evidence="14" id="KW-0175">Coiled coil</keyword>
<dbReference type="Pfam" id="PF00448">
    <property type="entry name" value="SRP54"/>
    <property type="match status" value="1"/>
</dbReference>
<dbReference type="EMBL" id="AHMH02000016">
    <property type="protein sequence ID" value="EMN02432.1"/>
    <property type="molecule type" value="Genomic_DNA"/>
</dbReference>
<dbReference type="SUPFAM" id="SSF52540">
    <property type="entry name" value="P-loop containing nucleoside triphosphate hydrolases"/>
    <property type="match status" value="1"/>
</dbReference>
<keyword evidence="10" id="KW-0472">Membrane</keyword>
<comment type="subcellular location">
    <subcellularLocation>
        <location evidence="1">Cell membrane</location>
        <topology evidence="1">Peripheral membrane protein</topology>
        <orientation evidence="1">Cytoplasmic side</orientation>
    </subcellularLocation>
</comment>
<keyword evidence="4" id="KW-0813">Transport</keyword>
<evidence type="ECO:0000259" key="16">
    <source>
        <dbReference type="SMART" id="SM00962"/>
    </source>
</evidence>
<dbReference type="PANTHER" id="PTHR43134:SF3">
    <property type="entry name" value="FLAGELLAR BIOSYNTHESIS PROTEIN FLHF"/>
    <property type="match status" value="1"/>
</dbReference>